<dbReference type="Gene3D" id="3.40.50.11180">
    <property type="match status" value="1"/>
</dbReference>
<sequence>MTDYRSVFDEFREFTLSNVPDGAEALALARITGSGEGLRAVFVARDGQRLAQAERALGFAAPGLATLEFPAWDCLPYDRVSPTPAVVARRMTTLSRLVRPTEGPGFVLLTTANALVQRVVPHAVVGAQIWGAAQGNRVDMAALTGWLEDNGFSRVSTVRDTGEYAVRGGIVDLFAPGTDLPVRLDFFGDTLDSIRSFDPETQRSVGQLRRLDLVPMSEVVLTPATIKRFRQNYLSLFGGATRDDPLYESISEGRRYAGVEHWLPLFHDGLETLFHYCGDAPLVLDPLADESIDERLKTVRDHFEARAEALKIGNTGGAPYKPVEPTSLYLAPGEIAAALASRDVVRLTPFSVPDAGRKIVDFGGKQGRSFAAERAGGDVNVFDALVTHFREVRERGKRVLLACWTEGSRDRLAQVLADHGVQKAERVETLEAALALPTHILGLVVLGLETGFETDRIVIVGEQDVLGDAWCAVRGARRPRTR</sequence>
<dbReference type="GO" id="GO:0006289">
    <property type="term" value="P:nucleotide-excision repair"/>
    <property type="evidence" value="ECO:0007669"/>
    <property type="project" value="InterPro"/>
</dbReference>
<dbReference type="SUPFAM" id="SSF52540">
    <property type="entry name" value="P-loop containing nucleoside triphosphate hydrolases"/>
    <property type="match status" value="2"/>
</dbReference>
<comment type="caution">
    <text evidence="4">The sequence shown here is derived from an EMBL/GenBank/DDBJ whole genome shotgun (WGS) entry which is preliminary data.</text>
</comment>
<evidence type="ECO:0000256" key="1">
    <source>
        <dbReference type="ARBA" id="ARBA00022741"/>
    </source>
</evidence>
<reference evidence="4 5" key="1">
    <citation type="submission" date="2016-07" db="EMBL/GenBank/DDBJ databases">
        <title>Draft Genome Sequence of Methylobrevis pamukkalensis PK2.</title>
        <authorList>
            <person name="Vasilenko O.V."/>
            <person name="Doronina N.V."/>
            <person name="Shmareva M.N."/>
            <person name="Tarlachkov S.V."/>
            <person name="Mustakhimov I."/>
            <person name="Trotsenko Y.A."/>
        </authorList>
    </citation>
    <scope>NUCLEOTIDE SEQUENCE [LARGE SCALE GENOMIC DNA]</scope>
    <source>
        <strain evidence="4 5">PK2</strain>
    </source>
</reference>
<name>A0A1E3H3E0_9HYPH</name>
<evidence type="ECO:0000313" key="5">
    <source>
        <dbReference type="Proteomes" id="UP000094622"/>
    </source>
</evidence>
<dbReference type="GO" id="GO:0005524">
    <property type="term" value="F:ATP binding"/>
    <property type="evidence" value="ECO:0007669"/>
    <property type="project" value="UniProtKB-KW"/>
</dbReference>
<dbReference type="EMBL" id="MCRJ01000037">
    <property type="protein sequence ID" value="ODN70832.1"/>
    <property type="molecule type" value="Genomic_DNA"/>
</dbReference>
<keyword evidence="1" id="KW-0547">Nucleotide-binding</keyword>
<evidence type="ECO:0000313" key="4">
    <source>
        <dbReference type="EMBL" id="ODN70832.1"/>
    </source>
</evidence>
<keyword evidence="2" id="KW-0067">ATP-binding</keyword>
<proteinExistence type="predicted"/>
<dbReference type="Gene3D" id="3.30.2060.10">
    <property type="entry name" value="Penicillin-binding protein 1b domain"/>
    <property type="match status" value="1"/>
</dbReference>
<dbReference type="PANTHER" id="PTHR24029:SF1">
    <property type="entry name" value="TRANSCRIPTION-REPAIR-COUPLING FACTOR"/>
    <property type="match status" value="1"/>
</dbReference>
<dbReference type="GO" id="GO:0003677">
    <property type="term" value="F:DNA binding"/>
    <property type="evidence" value="ECO:0007669"/>
    <property type="project" value="InterPro"/>
</dbReference>
<dbReference type="GO" id="GO:0009380">
    <property type="term" value="C:excinuclease repair complex"/>
    <property type="evidence" value="ECO:0007669"/>
    <property type="project" value="InterPro"/>
</dbReference>
<keyword evidence="4" id="KW-0378">Hydrolase</keyword>
<dbReference type="InterPro" id="IPR041471">
    <property type="entry name" value="UvrB_inter"/>
</dbReference>
<dbReference type="InterPro" id="IPR027417">
    <property type="entry name" value="P-loop_NTPase"/>
</dbReference>
<gene>
    <name evidence="4" type="primary">mfd_3</name>
    <name evidence="4" type="ORF">A6302_01818</name>
</gene>
<organism evidence="4 5">
    <name type="scientific">Methylobrevis pamukkalensis</name>
    <dbReference type="NCBI Taxonomy" id="1439726"/>
    <lineage>
        <taxon>Bacteria</taxon>
        <taxon>Pseudomonadati</taxon>
        <taxon>Pseudomonadota</taxon>
        <taxon>Alphaproteobacteria</taxon>
        <taxon>Hyphomicrobiales</taxon>
        <taxon>Pleomorphomonadaceae</taxon>
        <taxon>Methylobrevis</taxon>
    </lineage>
</organism>
<keyword evidence="5" id="KW-1185">Reference proteome</keyword>
<dbReference type="AlphaFoldDB" id="A0A1E3H3E0"/>
<dbReference type="PANTHER" id="PTHR24029">
    <property type="entry name" value="UVRABC SYSTEM PROTEIN B"/>
    <property type="match status" value="1"/>
</dbReference>
<dbReference type="InterPro" id="IPR004807">
    <property type="entry name" value="UvrB"/>
</dbReference>
<accession>A0A1E3H3E0</accession>
<evidence type="ECO:0000259" key="3">
    <source>
        <dbReference type="Pfam" id="PF17757"/>
    </source>
</evidence>
<dbReference type="Proteomes" id="UP000094622">
    <property type="component" value="Unassembled WGS sequence"/>
</dbReference>
<dbReference type="PATRIC" id="fig|1439726.3.peg.1920"/>
<dbReference type="GO" id="GO:0016887">
    <property type="term" value="F:ATP hydrolysis activity"/>
    <property type="evidence" value="ECO:0007669"/>
    <property type="project" value="InterPro"/>
</dbReference>
<evidence type="ECO:0000256" key="2">
    <source>
        <dbReference type="ARBA" id="ARBA00022840"/>
    </source>
</evidence>
<feature type="domain" description="UvrB interaction" evidence="3">
    <location>
        <begin position="134"/>
        <end position="218"/>
    </location>
</feature>
<dbReference type="EC" id="3.6.4.-" evidence="4"/>
<protein>
    <submittedName>
        <fullName evidence="4">Transcription-repair-coupling factor</fullName>
        <ecNumber evidence="4">3.6.4.-</ecNumber>
    </submittedName>
</protein>
<dbReference type="Pfam" id="PF17757">
    <property type="entry name" value="UvrB_inter"/>
    <property type="match status" value="1"/>
</dbReference>